<evidence type="ECO:0000313" key="2">
    <source>
        <dbReference type="Proteomes" id="UP000095282"/>
    </source>
</evidence>
<dbReference type="Proteomes" id="UP000095282">
    <property type="component" value="Unplaced"/>
</dbReference>
<name>A0A1I7TKA9_9PELO</name>
<proteinExistence type="predicted"/>
<organism evidence="2 3">
    <name type="scientific">Caenorhabditis tropicalis</name>
    <dbReference type="NCBI Taxonomy" id="1561998"/>
    <lineage>
        <taxon>Eukaryota</taxon>
        <taxon>Metazoa</taxon>
        <taxon>Ecdysozoa</taxon>
        <taxon>Nematoda</taxon>
        <taxon>Chromadorea</taxon>
        <taxon>Rhabditida</taxon>
        <taxon>Rhabditina</taxon>
        <taxon>Rhabditomorpha</taxon>
        <taxon>Rhabditoidea</taxon>
        <taxon>Rhabditidae</taxon>
        <taxon>Peloderinae</taxon>
        <taxon>Caenorhabditis</taxon>
    </lineage>
</organism>
<dbReference type="AlphaFoldDB" id="A0A1I7TKA9"/>
<reference evidence="3" key="1">
    <citation type="submission" date="2016-11" db="UniProtKB">
        <authorList>
            <consortium name="WormBaseParasite"/>
        </authorList>
    </citation>
    <scope>IDENTIFICATION</scope>
</reference>
<evidence type="ECO:0000256" key="1">
    <source>
        <dbReference type="SAM" id="SignalP"/>
    </source>
</evidence>
<feature type="chain" id="PRO_5009307672" evidence="1">
    <location>
        <begin position="21"/>
        <end position="69"/>
    </location>
</feature>
<keyword evidence="1" id="KW-0732">Signal</keyword>
<feature type="signal peptide" evidence="1">
    <location>
        <begin position="1"/>
        <end position="20"/>
    </location>
</feature>
<sequence length="69" mass="7634">MNTIHFILFFLLSVAFLAETAVLQFNKGNEVKKSSAKRHRQNLMGGFVGMAIRNPISGPGSKKNQQVKS</sequence>
<evidence type="ECO:0000313" key="3">
    <source>
        <dbReference type="WBParaSite" id="Csp11.Scaffold627.g6747.t1"/>
    </source>
</evidence>
<accession>A0A1I7TKA9</accession>
<keyword evidence="2" id="KW-1185">Reference proteome</keyword>
<protein>
    <submittedName>
        <fullName evidence="3">Uncharacterized protein</fullName>
    </submittedName>
</protein>
<dbReference type="WBParaSite" id="Csp11.Scaffold627.g6747.t1">
    <property type="protein sequence ID" value="Csp11.Scaffold627.g6747.t1"/>
    <property type="gene ID" value="Csp11.Scaffold627.g6747"/>
</dbReference>